<reference evidence="2" key="1">
    <citation type="journal article" date="2015" name="PLoS Genet.">
        <title>Genome Sequence and Transcriptome Analyses of Chrysochromulina tobin: Metabolic Tools for Enhanced Algal Fitness in the Prominent Order Prymnesiales (Haptophyceae).</title>
        <authorList>
            <person name="Hovde B.T."/>
            <person name="Deodato C.R."/>
            <person name="Hunsperger H.M."/>
            <person name="Ryken S.A."/>
            <person name="Yost W."/>
            <person name="Jha R.K."/>
            <person name="Patterson J."/>
            <person name="Monnat R.J. Jr."/>
            <person name="Barlow S.B."/>
            <person name="Starkenburg S.R."/>
            <person name="Cattolico R.A."/>
        </authorList>
    </citation>
    <scope>NUCLEOTIDE SEQUENCE</scope>
    <source>
        <strain evidence="2">CCMP291</strain>
    </source>
</reference>
<accession>A0A0M0LQJ8</accession>
<dbReference type="AlphaFoldDB" id="A0A0M0LQJ8"/>
<name>A0A0M0LQJ8_9EUKA</name>
<evidence type="ECO:0000313" key="1">
    <source>
        <dbReference type="EMBL" id="KOO53276.1"/>
    </source>
</evidence>
<comment type="caution">
    <text evidence="1">The sequence shown here is derived from an EMBL/GenBank/DDBJ whole genome shotgun (WGS) entry which is preliminary data.</text>
</comment>
<dbReference type="EMBL" id="JWZX01000301">
    <property type="protein sequence ID" value="KOO53276.1"/>
    <property type="molecule type" value="Genomic_DNA"/>
</dbReference>
<protein>
    <recommendedName>
        <fullName evidence="3">Sfi1 spindle body domain-containing protein</fullName>
    </recommendedName>
</protein>
<evidence type="ECO:0008006" key="3">
    <source>
        <dbReference type="Google" id="ProtNLM"/>
    </source>
</evidence>
<dbReference type="Proteomes" id="UP000037460">
    <property type="component" value="Unassembled WGS sequence"/>
</dbReference>
<evidence type="ECO:0000313" key="2">
    <source>
        <dbReference type="Proteomes" id="UP000037460"/>
    </source>
</evidence>
<organism evidence="1 2">
    <name type="scientific">Chrysochromulina tobinii</name>
    <dbReference type="NCBI Taxonomy" id="1460289"/>
    <lineage>
        <taxon>Eukaryota</taxon>
        <taxon>Haptista</taxon>
        <taxon>Haptophyta</taxon>
        <taxon>Prymnesiophyceae</taxon>
        <taxon>Prymnesiales</taxon>
        <taxon>Chrysochromulinaceae</taxon>
        <taxon>Chrysochromulina</taxon>
    </lineage>
</organism>
<sequence length="368" mass="43071">MLRRGMSSMRNIPVRKAYNSWHAQTQQLIHMRRAFKAIVHRGKRLAMNVWLETVAHDNESLAIRKRALSSIKNKPLRQAFNGWHELASGRSETLRKMRMVISSMRNKGLRAAMNAWVEQATERSEALRKMRKASASMRNSGLAAAMNSWVEQATHQANVQRKMKDALSQIRGGKRRAAWATWLELADERRKLRHAAKGLTSPGLRRAMTTWIEMAIASKTNRDMLRRCMNSMRNVPVRKAYNTLRAMWEQLCWMRKAFASMIYAQARRGLNAWMARHLALRNATRESRKLAIFAARLLKGGKVKYGFDVWRQVCRREREDSEAKRIFRMIFRSKMLKFLYRWIRNGSNWKIDLVCSRLAQTEADLHED</sequence>
<proteinExistence type="predicted"/>
<gene>
    <name evidence="1" type="ORF">Ctob_012711</name>
</gene>
<keyword evidence="2" id="KW-1185">Reference proteome</keyword>